<dbReference type="GO" id="GO:0006621">
    <property type="term" value="P:protein retention in ER lumen"/>
    <property type="evidence" value="ECO:0007669"/>
    <property type="project" value="InterPro"/>
</dbReference>
<evidence type="ECO:0008006" key="14">
    <source>
        <dbReference type="Google" id="ProtNLM"/>
    </source>
</evidence>
<evidence type="ECO:0000256" key="5">
    <source>
        <dbReference type="ARBA" id="ARBA00022824"/>
    </source>
</evidence>
<evidence type="ECO:0000256" key="8">
    <source>
        <dbReference type="ARBA" id="ARBA00022989"/>
    </source>
</evidence>
<name>A0AA38WCM4_9ASTR</name>
<proteinExistence type="inferred from homology"/>
<organism evidence="12 13">
    <name type="scientific">Centaurea solstitialis</name>
    <name type="common">yellow star-thistle</name>
    <dbReference type="NCBI Taxonomy" id="347529"/>
    <lineage>
        <taxon>Eukaryota</taxon>
        <taxon>Viridiplantae</taxon>
        <taxon>Streptophyta</taxon>
        <taxon>Embryophyta</taxon>
        <taxon>Tracheophyta</taxon>
        <taxon>Spermatophyta</taxon>
        <taxon>Magnoliopsida</taxon>
        <taxon>eudicotyledons</taxon>
        <taxon>Gunneridae</taxon>
        <taxon>Pentapetalae</taxon>
        <taxon>asterids</taxon>
        <taxon>campanulids</taxon>
        <taxon>Asterales</taxon>
        <taxon>Asteraceae</taxon>
        <taxon>Carduoideae</taxon>
        <taxon>Cardueae</taxon>
        <taxon>Centaureinae</taxon>
        <taxon>Centaurea</taxon>
    </lineage>
</organism>
<keyword evidence="5" id="KW-0256">Endoplasmic reticulum</keyword>
<evidence type="ECO:0000256" key="3">
    <source>
        <dbReference type="ARBA" id="ARBA00022448"/>
    </source>
</evidence>
<keyword evidence="9 11" id="KW-0472">Membrane</keyword>
<evidence type="ECO:0000313" key="13">
    <source>
        <dbReference type="Proteomes" id="UP001172457"/>
    </source>
</evidence>
<evidence type="ECO:0000256" key="10">
    <source>
        <dbReference type="ARBA" id="ARBA00023170"/>
    </source>
</evidence>
<feature type="transmembrane region" description="Helical" evidence="11">
    <location>
        <begin position="105"/>
        <end position="122"/>
    </location>
</feature>
<sequence length="272" mass="30738">MGRKRSPAVNALFTWVRSQSTMAKIMMALTVMIVSLVGLKHFVANHNNLFVASESVHAAGIIVLIYKLTTLKSCAGLSLHTQELTVVVLAVRIGCYFAIGHSIHTVLDLAALVSTVLVIYLMRHKVNATYHQHLDKTRKFHLLLPCAVMAFFIYPNSGIPLIAKMSWAFGVYLEAISVLPQLHMMQRTQMVEPFTAHYVFALGVSRFLRAAYWILRVYESTEAYLFLLGRGYFWVPMVLLSEIVQSFILADFCYYYLKSIVSGSRLVKLPRV</sequence>
<keyword evidence="13" id="KW-1185">Reference proteome</keyword>
<evidence type="ECO:0000256" key="9">
    <source>
        <dbReference type="ARBA" id="ARBA00023136"/>
    </source>
</evidence>
<evidence type="ECO:0000256" key="7">
    <source>
        <dbReference type="ARBA" id="ARBA00022927"/>
    </source>
</evidence>
<dbReference type="AlphaFoldDB" id="A0AA38WCM4"/>
<keyword evidence="10" id="KW-0675">Receptor</keyword>
<feature type="transmembrane region" description="Helical" evidence="11">
    <location>
        <begin position="142"/>
        <end position="159"/>
    </location>
</feature>
<evidence type="ECO:0000256" key="11">
    <source>
        <dbReference type="SAM" id="Phobius"/>
    </source>
</evidence>
<keyword evidence="4 11" id="KW-0812">Transmembrane</keyword>
<comment type="caution">
    <text evidence="12">The sequence shown here is derived from an EMBL/GenBank/DDBJ whole genome shotgun (WGS) entry which is preliminary data.</text>
</comment>
<dbReference type="EMBL" id="JARYMX010000006">
    <property type="protein sequence ID" value="KAJ9543456.1"/>
    <property type="molecule type" value="Genomic_DNA"/>
</dbReference>
<dbReference type="GO" id="GO:0005789">
    <property type="term" value="C:endoplasmic reticulum membrane"/>
    <property type="evidence" value="ECO:0007669"/>
    <property type="project" value="UniProtKB-SubCell"/>
</dbReference>
<keyword evidence="7" id="KW-0653">Protein transport</keyword>
<evidence type="ECO:0000256" key="4">
    <source>
        <dbReference type="ARBA" id="ARBA00022692"/>
    </source>
</evidence>
<comment type="similarity">
    <text evidence="2">Belongs to the ERD2 family.</text>
</comment>
<dbReference type="GO" id="GO:0016192">
    <property type="term" value="P:vesicle-mediated transport"/>
    <property type="evidence" value="ECO:0007669"/>
    <property type="project" value="UniProtKB-KW"/>
</dbReference>
<comment type="subcellular location">
    <subcellularLocation>
        <location evidence="1">Endoplasmic reticulum membrane</location>
        <topology evidence="1">Multi-pass membrane protein</topology>
    </subcellularLocation>
</comment>
<accession>A0AA38WCM4</accession>
<evidence type="ECO:0000256" key="1">
    <source>
        <dbReference type="ARBA" id="ARBA00004477"/>
    </source>
</evidence>
<keyword evidence="8 11" id="KW-1133">Transmembrane helix</keyword>
<dbReference type="PRINTS" id="PR00660">
    <property type="entry name" value="ERLUMENR"/>
</dbReference>
<dbReference type="Pfam" id="PF00810">
    <property type="entry name" value="ER_lumen_recept"/>
    <property type="match status" value="1"/>
</dbReference>
<dbReference type="GO" id="GO:0015031">
    <property type="term" value="P:protein transport"/>
    <property type="evidence" value="ECO:0007669"/>
    <property type="project" value="UniProtKB-KW"/>
</dbReference>
<feature type="transmembrane region" description="Helical" evidence="11">
    <location>
        <begin position="21"/>
        <end position="43"/>
    </location>
</feature>
<evidence type="ECO:0000313" key="12">
    <source>
        <dbReference type="EMBL" id="KAJ9543456.1"/>
    </source>
</evidence>
<keyword evidence="6" id="KW-0931">ER-Golgi transport</keyword>
<feature type="transmembrane region" description="Helical" evidence="11">
    <location>
        <begin position="194"/>
        <end position="214"/>
    </location>
</feature>
<gene>
    <name evidence="12" type="ORF">OSB04_023163</name>
</gene>
<dbReference type="Proteomes" id="UP001172457">
    <property type="component" value="Chromosome 6"/>
</dbReference>
<evidence type="ECO:0000256" key="6">
    <source>
        <dbReference type="ARBA" id="ARBA00022892"/>
    </source>
</evidence>
<protein>
    <recommendedName>
        <fullName evidence="14">ER lumen protein retaining receptor</fullName>
    </recommendedName>
</protein>
<keyword evidence="3" id="KW-0813">Transport</keyword>
<dbReference type="InterPro" id="IPR000133">
    <property type="entry name" value="ER_ret_rcpt"/>
</dbReference>
<feature type="transmembrane region" description="Helical" evidence="11">
    <location>
        <begin position="234"/>
        <end position="257"/>
    </location>
</feature>
<evidence type="ECO:0000256" key="2">
    <source>
        <dbReference type="ARBA" id="ARBA00010120"/>
    </source>
</evidence>
<dbReference type="GO" id="GO:0046923">
    <property type="term" value="F:ER retention sequence binding"/>
    <property type="evidence" value="ECO:0007669"/>
    <property type="project" value="InterPro"/>
</dbReference>
<dbReference type="PANTHER" id="PTHR10585">
    <property type="entry name" value="ER LUMEN PROTEIN RETAINING RECEPTOR"/>
    <property type="match status" value="1"/>
</dbReference>
<reference evidence="12" key="1">
    <citation type="submission" date="2023-03" db="EMBL/GenBank/DDBJ databases">
        <title>Chromosome-scale reference genome and RAD-based genetic map of yellow starthistle (Centaurea solstitialis) reveal putative structural variation and QTLs associated with invader traits.</title>
        <authorList>
            <person name="Reatini B."/>
            <person name="Cang F.A."/>
            <person name="Jiang Q."/>
            <person name="Mckibben M.T.W."/>
            <person name="Barker M.S."/>
            <person name="Rieseberg L.H."/>
            <person name="Dlugosch K.M."/>
        </authorList>
    </citation>
    <scope>NUCLEOTIDE SEQUENCE</scope>
    <source>
        <strain evidence="12">CAN-66</strain>
        <tissue evidence="12">Leaf</tissue>
    </source>
</reference>